<name>A0A8C3D2A4_CORMO</name>
<dbReference type="InterPro" id="IPR013087">
    <property type="entry name" value="Znf_C2H2_type"/>
</dbReference>
<dbReference type="GO" id="GO:0005634">
    <property type="term" value="C:nucleus"/>
    <property type="evidence" value="ECO:0007669"/>
    <property type="project" value="UniProtKB-SubCell"/>
</dbReference>
<organism evidence="10 11">
    <name type="scientific">Corvus moneduloides</name>
    <name type="common">New Caledonian crow</name>
    <dbReference type="NCBI Taxonomy" id="1196302"/>
    <lineage>
        <taxon>Eukaryota</taxon>
        <taxon>Metazoa</taxon>
        <taxon>Chordata</taxon>
        <taxon>Craniata</taxon>
        <taxon>Vertebrata</taxon>
        <taxon>Euteleostomi</taxon>
        <taxon>Archelosauria</taxon>
        <taxon>Archosauria</taxon>
        <taxon>Dinosauria</taxon>
        <taxon>Saurischia</taxon>
        <taxon>Theropoda</taxon>
        <taxon>Coelurosauria</taxon>
        <taxon>Aves</taxon>
        <taxon>Neognathae</taxon>
        <taxon>Neoaves</taxon>
        <taxon>Telluraves</taxon>
        <taxon>Australaves</taxon>
        <taxon>Passeriformes</taxon>
        <taxon>Corvoidea</taxon>
        <taxon>Corvidae</taxon>
        <taxon>Corvus</taxon>
    </lineage>
</organism>
<proteinExistence type="inferred from homology"/>
<protein>
    <submittedName>
        <fullName evidence="10">Uncharacterized protein</fullName>
    </submittedName>
</protein>
<evidence type="ECO:0000256" key="8">
    <source>
        <dbReference type="ARBA" id="ARBA00023242"/>
    </source>
</evidence>
<dbReference type="Gene3D" id="3.30.160.60">
    <property type="entry name" value="Classic Zinc Finger"/>
    <property type="match status" value="1"/>
</dbReference>
<accession>A0A8U7P7F6</accession>
<comment type="similarity">
    <text evidence="9">Belongs to the sal C2H2-type zinc-finger protein family.</text>
</comment>
<dbReference type="InterPro" id="IPR051565">
    <property type="entry name" value="Sal_C2H2-zinc-finger"/>
</dbReference>
<evidence type="ECO:0000256" key="1">
    <source>
        <dbReference type="ARBA" id="ARBA00004123"/>
    </source>
</evidence>
<evidence type="ECO:0000256" key="3">
    <source>
        <dbReference type="ARBA" id="ARBA00022737"/>
    </source>
</evidence>
<dbReference type="Ensembl" id="ENSCMUT00000000728.2">
    <property type="protein sequence ID" value="ENSCMUP00000000674.2"/>
    <property type="gene ID" value="ENSCMUG00000000515.2"/>
</dbReference>
<reference evidence="11" key="1">
    <citation type="submission" date="2019-10" db="EMBL/GenBank/DDBJ databases">
        <title>Corvus moneduloides (New Caledonian crow) genome, bCorMon1, primary haplotype.</title>
        <authorList>
            <person name="Rutz C."/>
            <person name="Fungtammasan C."/>
            <person name="Mountcastle J."/>
            <person name="Formenti G."/>
            <person name="Chow W."/>
            <person name="Howe K."/>
            <person name="Steele M.P."/>
            <person name="Fernandes J."/>
            <person name="Gilbert M.T.P."/>
            <person name="Fedrigo O."/>
            <person name="Jarvis E.D."/>
            <person name="Gemmell N."/>
        </authorList>
    </citation>
    <scope>NUCLEOTIDE SEQUENCE [LARGE SCALE GENOMIC DNA]</scope>
</reference>
<dbReference type="SUPFAM" id="SSF57667">
    <property type="entry name" value="beta-beta-alpha zinc fingers"/>
    <property type="match status" value="1"/>
</dbReference>
<dbReference type="PROSITE" id="PS50157">
    <property type="entry name" value="ZINC_FINGER_C2H2_2"/>
    <property type="match status" value="1"/>
</dbReference>
<dbReference type="Pfam" id="PF00096">
    <property type="entry name" value="zf-C2H2"/>
    <property type="match status" value="1"/>
</dbReference>
<sequence>MPGSWLLVAHGTRGTCDIDPSLAAAWPGTPRQGWAQVPPPAQLQSCAPGMAAARPRPWDKYDPLGYFTHESSSGIGILPAFIHERTRTGEKPFACTICGRAFTTKGNLKVHMGTHMWNNGPMTFLGGNPVKFPETFQKDLAAQSGNGDPSSFWSQYAAALSNGLAMKTNEISVIQNGGIPPAPGGLGNGGSSPISALTGSLEKLQNSEPNAPLENKGNPIFHFGLAVGK</sequence>
<accession>A0A8C3D2A4</accession>
<keyword evidence="5" id="KW-0862">Zinc</keyword>
<keyword evidence="8" id="KW-0539">Nucleus</keyword>
<dbReference type="SMART" id="SM00355">
    <property type="entry name" value="ZnF_C2H2"/>
    <property type="match status" value="1"/>
</dbReference>
<reference evidence="10" key="3">
    <citation type="submission" date="2025-09" db="UniProtKB">
        <authorList>
            <consortium name="Ensembl"/>
        </authorList>
    </citation>
    <scope>IDENTIFICATION</scope>
</reference>
<evidence type="ECO:0000256" key="7">
    <source>
        <dbReference type="ARBA" id="ARBA00023163"/>
    </source>
</evidence>
<evidence type="ECO:0000256" key="9">
    <source>
        <dbReference type="ARBA" id="ARBA00038474"/>
    </source>
</evidence>
<evidence type="ECO:0000256" key="2">
    <source>
        <dbReference type="ARBA" id="ARBA00022723"/>
    </source>
</evidence>
<evidence type="ECO:0000313" key="11">
    <source>
        <dbReference type="Proteomes" id="UP000694553"/>
    </source>
</evidence>
<dbReference type="InterPro" id="IPR036236">
    <property type="entry name" value="Znf_C2H2_sf"/>
</dbReference>
<keyword evidence="11" id="KW-1185">Reference proteome</keyword>
<evidence type="ECO:0000256" key="6">
    <source>
        <dbReference type="ARBA" id="ARBA00023015"/>
    </source>
</evidence>
<keyword evidence="6" id="KW-0805">Transcription regulation</keyword>
<reference evidence="10" key="2">
    <citation type="submission" date="2025-08" db="UniProtKB">
        <authorList>
            <consortium name="Ensembl"/>
        </authorList>
    </citation>
    <scope>IDENTIFICATION</scope>
</reference>
<dbReference type="PANTHER" id="PTHR23233">
    <property type="entry name" value="SAL-LIKE PROTEIN"/>
    <property type="match status" value="1"/>
</dbReference>
<dbReference type="GO" id="GO:0000981">
    <property type="term" value="F:DNA-binding transcription factor activity, RNA polymerase II-specific"/>
    <property type="evidence" value="ECO:0007669"/>
    <property type="project" value="TreeGrafter"/>
</dbReference>
<dbReference type="AlphaFoldDB" id="A0A8C3D2A4"/>
<dbReference type="Proteomes" id="UP000694553">
    <property type="component" value="Unassembled WGS sequence"/>
</dbReference>
<evidence type="ECO:0000313" key="10">
    <source>
        <dbReference type="Ensembl" id="ENSCMUP00000000674.2"/>
    </source>
</evidence>
<dbReference type="GO" id="GO:0008270">
    <property type="term" value="F:zinc ion binding"/>
    <property type="evidence" value="ECO:0007669"/>
    <property type="project" value="UniProtKB-KW"/>
</dbReference>
<comment type="subcellular location">
    <subcellularLocation>
        <location evidence="1">Nucleus</location>
    </subcellularLocation>
</comment>
<evidence type="ECO:0000256" key="5">
    <source>
        <dbReference type="ARBA" id="ARBA00022833"/>
    </source>
</evidence>
<dbReference type="PROSITE" id="PS00028">
    <property type="entry name" value="ZINC_FINGER_C2H2_1"/>
    <property type="match status" value="1"/>
</dbReference>
<keyword evidence="2" id="KW-0479">Metal-binding</keyword>
<keyword evidence="7" id="KW-0804">Transcription</keyword>
<keyword evidence="4" id="KW-0863">Zinc-finger</keyword>
<evidence type="ECO:0000256" key="4">
    <source>
        <dbReference type="ARBA" id="ARBA00022771"/>
    </source>
</evidence>
<dbReference type="FunFam" id="3.30.160.60:FF:000260">
    <property type="entry name" value="Spalt-like transcription factor 1"/>
    <property type="match status" value="1"/>
</dbReference>
<dbReference type="PANTHER" id="PTHR23233:SF51">
    <property type="entry name" value="SAL-LIKE PROTEIN 1"/>
    <property type="match status" value="1"/>
</dbReference>
<keyword evidence="3" id="KW-0677">Repeat</keyword>
<dbReference type="GO" id="GO:0000978">
    <property type="term" value="F:RNA polymerase II cis-regulatory region sequence-specific DNA binding"/>
    <property type="evidence" value="ECO:0007669"/>
    <property type="project" value="TreeGrafter"/>
</dbReference>